<dbReference type="InterPro" id="IPR005119">
    <property type="entry name" value="LysR_subst-bd"/>
</dbReference>
<name>A0A4P6P613_9GAMM</name>
<dbReference type="PANTHER" id="PTHR30537">
    <property type="entry name" value="HTH-TYPE TRANSCRIPTIONAL REGULATOR"/>
    <property type="match status" value="1"/>
</dbReference>
<gene>
    <name evidence="6" type="ORF">EMK97_12340</name>
</gene>
<dbReference type="GO" id="GO:0003677">
    <property type="term" value="F:DNA binding"/>
    <property type="evidence" value="ECO:0007669"/>
    <property type="project" value="UniProtKB-KW"/>
</dbReference>
<sequence length="321" mass="35944">MDKIRSLGLFMSVVESGSFAATAKKHATDPSTVSKAIKRLEQQLGLQLFHRSTRKLSLTTAGEKYAKTVGSLYQQIEHAEEDIKAENNSASGKLKINLPISYGRNYVMPMLCEFSKRYPDIHLDISFNDEYIDMIDEAIDVSIRSGTLSDSRLVAQKLTPMEFIICASKALIANRDIKVTQQSLSRFPWLQFRFKQTGKIMPIHFNFQGKALQVSPQKTTIVDDGESMMELCSAGLGLTLMPHFTAKKFVLNGNVDVIAKVDDFANSGIFIVYPKRENLPKRTQLLINFIKDSLKNMGESPENTWLTTIVLANGLPNNNNT</sequence>
<dbReference type="KEGG" id="lsd:EMK97_12340"/>
<keyword evidence="4" id="KW-0804">Transcription</keyword>
<dbReference type="Pfam" id="PF03466">
    <property type="entry name" value="LysR_substrate"/>
    <property type="match status" value="1"/>
</dbReference>
<dbReference type="EMBL" id="CP034759">
    <property type="protein sequence ID" value="QBG36448.1"/>
    <property type="molecule type" value="Genomic_DNA"/>
</dbReference>
<evidence type="ECO:0000256" key="1">
    <source>
        <dbReference type="ARBA" id="ARBA00009437"/>
    </source>
</evidence>
<dbReference type="PROSITE" id="PS50931">
    <property type="entry name" value="HTH_LYSR"/>
    <property type="match status" value="1"/>
</dbReference>
<dbReference type="CDD" id="cd08422">
    <property type="entry name" value="PBP2_CrgA_like"/>
    <property type="match status" value="1"/>
</dbReference>
<dbReference type="Pfam" id="PF00126">
    <property type="entry name" value="HTH_1"/>
    <property type="match status" value="1"/>
</dbReference>
<dbReference type="SUPFAM" id="SSF46785">
    <property type="entry name" value="Winged helix' DNA-binding domain"/>
    <property type="match status" value="1"/>
</dbReference>
<comment type="similarity">
    <text evidence="1">Belongs to the LysR transcriptional regulatory family.</text>
</comment>
<evidence type="ECO:0000259" key="5">
    <source>
        <dbReference type="PROSITE" id="PS50931"/>
    </source>
</evidence>
<dbReference type="AlphaFoldDB" id="A0A4P6P613"/>
<feature type="domain" description="HTH lysR-type" evidence="5">
    <location>
        <begin position="1"/>
        <end position="59"/>
    </location>
</feature>
<evidence type="ECO:0000313" key="7">
    <source>
        <dbReference type="Proteomes" id="UP000290244"/>
    </source>
</evidence>
<organism evidence="6 7">
    <name type="scientific">Litorilituus sediminis</name>
    <dbReference type="NCBI Taxonomy" id="718192"/>
    <lineage>
        <taxon>Bacteria</taxon>
        <taxon>Pseudomonadati</taxon>
        <taxon>Pseudomonadota</taxon>
        <taxon>Gammaproteobacteria</taxon>
        <taxon>Alteromonadales</taxon>
        <taxon>Colwelliaceae</taxon>
        <taxon>Litorilituus</taxon>
    </lineage>
</organism>
<evidence type="ECO:0000256" key="2">
    <source>
        <dbReference type="ARBA" id="ARBA00023015"/>
    </source>
</evidence>
<dbReference type="GO" id="GO:0003700">
    <property type="term" value="F:DNA-binding transcription factor activity"/>
    <property type="evidence" value="ECO:0007669"/>
    <property type="project" value="InterPro"/>
</dbReference>
<dbReference type="RefSeq" id="WP_130602606.1">
    <property type="nucleotide sequence ID" value="NZ_CP034759.1"/>
</dbReference>
<evidence type="ECO:0000313" key="6">
    <source>
        <dbReference type="EMBL" id="QBG36448.1"/>
    </source>
</evidence>
<dbReference type="InterPro" id="IPR000847">
    <property type="entry name" value="LysR_HTH_N"/>
</dbReference>
<dbReference type="PANTHER" id="PTHR30537:SF5">
    <property type="entry name" value="HTH-TYPE TRANSCRIPTIONAL ACTIVATOR TTDR-RELATED"/>
    <property type="match status" value="1"/>
</dbReference>
<dbReference type="FunFam" id="1.10.10.10:FF:000001">
    <property type="entry name" value="LysR family transcriptional regulator"/>
    <property type="match status" value="1"/>
</dbReference>
<dbReference type="Proteomes" id="UP000290244">
    <property type="component" value="Chromosome"/>
</dbReference>
<dbReference type="InterPro" id="IPR036390">
    <property type="entry name" value="WH_DNA-bd_sf"/>
</dbReference>
<dbReference type="SUPFAM" id="SSF53850">
    <property type="entry name" value="Periplasmic binding protein-like II"/>
    <property type="match status" value="1"/>
</dbReference>
<dbReference type="OrthoDB" id="9786526at2"/>
<dbReference type="InterPro" id="IPR058163">
    <property type="entry name" value="LysR-type_TF_proteobact-type"/>
</dbReference>
<keyword evidence="7" id="KW-1185">Reference proteome</keyword>
<protein>
    <submittedName>
        <fullName evidence="6">LysR family transcriptional regulator</fullName>
    </submittedName>
</protein>
<accession>A0A4P6P613</accession>
<dbReference type="Gene3D" id="1.10.10.10">
    <property type="entry name" value="Winged helix-like DNA-binding domain superfamily/Winged helix DNA-binding domain"/>
    <property type="match status" value="1"/>
</dbReference>
<dbReference type="InterPro" id="IPR036388">
    <property type="entry name" value="WH-like_DNA-bd_sf"/>
</dbReference>
<proteinExistence type="inferred from homology"/>
<keyword evidence="2" id="KW-0805">Transcription regulation</keyword>
<evidence type="ECO:0000256" key="3">
    <source>
        <dbReference type="ARBA" id="ARBA00023125"/>
    </source>
</evidence>
<dbReference type="Gene3D" id="3.40.190.290">
    <property type="match status" value="1"/>
</dbReference>
<evidence type="ECO:0000256" key="4">
    <source>
        <dbReference type="ARBA" id="ARBA00023163"/>
    </source>
</evidence>
<reference evidence="6 7" key="1">
    <citation type="submission" date="2018-12" db="EMBL/GenBank/DDBJ databases">
        <title>Complete genome of Litorilituus sediminis.</title>
        <authorList>
            <person name="Liu A."/>
            <person name="Rong J."/>
        </authorList>
    </citation>
    <scope>NUCLEOTIDE SEQUENCE [LARGE SCALE GENOMIC DNA]</scope>
    <source>
        <strain evidence="6 7">JCM 17549</strain>
    </source>
</reference>
<keyword evidence="3" id="KW-0238">DNA-binding</keyword>